<dbReference type="AlphaFoldDB" id="A0A8B8F459"/>
<dbReference type="InterPro" id="IPR009053">
    <property type="entry name" value="Prefoldin"/>
</dbReference>
<dbReference type="Pfam" id="PF02996">
    <property type="entry name" value="Prefoldin"/>
    <property type="match status" value="1"/>
</dbReference>
<dbReference type="OrthoDB" id="21413at2759"/>
<dbReference type="PANTHER" id="PTHR15111:SF0">
    <property type="entry name" value="UNCONVENTIONAL PREFOLDIN RPB5 INTERACTOR 1"/>
    <property type="match status" value="1"/>
</dbReference>
<evidence type="ECO:0000313" key="6">
    <source>
        <dbReference type="Proteomes" id="UP000694846"/>
    </source>
</evidence>
<dbReference type="GO" id="GO:0019212">
    <property type="term" value="F:phosphatase inhibitor activity"/>
    <property type="evidence" value="ECO:0007669"/>
    <property type="project" value="TreeGrafter"/>
</dbReference>
<feature type="compositionally biased region" description="Basic residues" evidence="5">
    <location>
        <begin position="323"/>
        <end position="332"/>
    </location>
</feature>
<dbReference type="PANTHER" id="PTHR15111">
    <property type="entry name" value="RNA POLYMERASE II SUBUNIT 5-MEDIATING PROTEIN NNX3"/>
    <property type="match status" value="1"/>
</dbReference>
<dbReference type="InterPro" id="IPR004127">
    <property type="entry name" value="Prefoldin_subunit_alpha"/>
</dbReference>
<reference evidence="7" key="1">
    <citation type="submission" date="2025-08" db="UniProtKB">
        <authorList>
            <consortium name="RefSeq"/>
        </authorList>
    </citation>
    <scope>IDENTIFICATION</scope>
    <source>
        <tissue evidence="7">Whole body</tissue>
    </source>
</reference>
<keyword evidence="4" id="KW-0175">Coiled coil</keyword>
<feature type="region of interest" description="Disordered" evidence="5">
    <location>
        <begin position="305"/>
        <end position="332"/>
    </location>
</feature>
<feature type="region of interest" description="Disordered" evidence="5">
    <location>
        <begin position="192"/>
        <end position="234"/>
    </location>
</feature>
<evidence type="ECO:0000256" key="4">
    <source>
        <dbReference type="SAM" id="Coils"/>
    </source>
</evidence>
<feature type="coiled-coil region" evidence="4">
    <location>
        <begin position="90"/>
        <end position="124"/>
    </location>
</feature>
<feature type="coiled-coil region" evidence="4">
    <location>
        <begin position="149"/>
        <end position="176"/>
    </location>
</feature>
<dbReference type="SUPFAM" id="SSF46579">
    <property type="entry name" value="Prefoldin"/>
    <property type="match status" value="1"/>
</dbReference>
<protein>
    <submittedName>
        <fullName evidence="7">Unconventional prefoldin RPB5 interactor-like protein</fullName>
    </submittedName>
</protein>
<name>A0A8B8F459_9HEMI</name>
<evidence type="ECO:0000256" key="2">
    <source>
        <dbReference type="ARBA" id="ARBA00023242"/>
    </source>
</evidence>
<accession>A0A8B8F459</accession>
<sequence length="332" mass="39549">MDNPQTTDFVQKINLEALQCNYSLEQKWKGQKREYEELHTCLEEFPKELSAPIMMPIGTKVFIRAQLCNTNEVFIRYDDIFTKQTAYEAKAVCKRQIKRCDDMIENLEKEKQFLSKNCSARQEIFSDSQSDELKEIVEPYDEEKEAEWKELHKQKVKEYKQQLAEEKNKNKITEKMSYEQLWNLCDLSKYASNEDDDSDDEDLDSNDIDDDFLDEDDDDDDDDDDDEDSKIEIVFTNDVPETTRNVKKKIKKRVSFNNDVQIKEFEARPEEHFIRRREETNNENENPKILVTEINDIVERISDTCLENETDEEENPRPMSRFKANRNKSKNY</sequence>
<keyword evidence="6" id="KW-1185">Reference proteome</keyword>
<dbReference type="GO" id="GO:0003682">
    <property type="term" value="F:chromatin binding"/>
    <property type="evidence" value="ECO:0007669"/>
    <property type="project" value="TreeGrafter"/>
</dbReference>
<gene>
    <name evidence="7" type="primary">LOC112679482</name>
</gene>
<evidence type="ECO:0000256" key="3">
    <source>
        <dbReference type="ARBA" id="ARBA00038295"/>
    </source>
</evidence>
<comment type="subcellular location">
    <subcellularLocation>
        <location evidence="1">Nucleus</location>
    </subcellularLocation>
</comment>
<dbReference type="GO" id="GO:0005634">
    <property type="term" value="C:nucleus"/>
    <property type="evidence" value="ECO:0007669"/>
    <property type="project" value="UniProtKB-SubCell"/>
</dbReference>
<comment type="similarity">
    <text evidence="3">Belongs to the RNA polymerase II subunit 5-mediating protein family.</text>
</comment>
<proteinExistence type="inferred from homology"/>
<dbReference type="Gene3D" id="1.10.287.370">
    <property type="match status" value="1"/>
</dbReference>
<evidence type="ECO:0000256" key="1">
    <source>
        <dbReference type="ARBA" id="ARBA00004123"/>
    </source>
</evidence>
<dbReference type="CDD" id="cd23159">
    <property type="entry name" value="Prefoldin_URI1"/>
    <property type="match status" value="1"/>
</dbReference>
<organism evidence="6 7">
    <name type="scientific">Sipha flava</name>
    <name type="common">yellow sugarcane aphid</name>
    <dbReference type="NCBI Taxonomy" id="143950"/>
    <lineage>
        <taxon>Eukaryota</taxon>
        <taxon>Metazoa</taxon>
        <taxon>Ecdysozoa</taxon>
        <taxon>Arthropoda</taxon>
        <taxon>Hexapoda</taxon>
        <taxon>Insecta</taxon>
        <taxon>Pterygota</taxon>
        <taxon>Neoptera</taxon>
        <taxon>Paraneoptera</taxon>
        <taxon>Hemiptera</taxon>
        <taxon>Sternorrhyncha</taxon>
        <taxon>Aphidomorpha</taxon>
        <taxon>Aphidoidea</taxon>
        <taxon>Aphididae</taxon>
        <taxon>Sipha</taxon>
    </lineage>
</organism>
<feature type="compositionally biased region" description="Acidic residues" evidence="5">
    <location>
        <begin position="193"/>
        <end position="229"/>
    </location>
</feature>
<keyword evidence="2" id="KW-0539">Nucleus</keyword>
<evidence type="ECO:0000313" key="7">
    <source>
        <dbReference type="RefSeq" id="XP_025405087.1"/>
    </source>
</evidence>
<dbReference type="RefSeq" id="XP_025405087.1">
    <property type="nucleotide sequence ID" value="XM_025549302.1"/>
</dbReference>
<evidence type="ECO:0000256" key="5">
    <source>
        <dbReference type="SAM" id="MobiDB-lite"/>
    </source>
</evidence>
<dbReference type="Proteomes" id="UP000694846">
    <property type="component" value="Unplaced"/>
</dbReference>
<dbReference type="InterPro" id="IPR052255">
    <property type="entry name" value="RNA_pol_II_subunit5-mediator"/>
</dbReference>
<dbReference type="GeneID" id="112679482"/>
<dbReference type="GO" id="GO:0000122">
    <property type="term" value="P:negative regulation of transcription by RNA polymerase II"/>
    <property type="evidence" value="ECO:0007669"/>
    <property type="project" value="TreeGrafter"/>
</dbReference>
<dbReference type="GO" id="GO:0003714">
    <property type="term" value="F:transcription corepressor activity"/>
    <property type="evidence" value="ECO:0007669"/>
    <property type="project" value="TreeGrafter"/>
</dbReference>